<evidence type="ECO:0000313" key="3">
    <source>
        <dbReference type="Proteomes" id="UP000290439"/>
    </source>
</evidence>
<feature type="compositionally biased region" description="Polar residues" evidence="1">
    <location>
        <begin position="1"/>
        <end position="14"/>
    </location>
</feature>
<sequence>MGLSDTMTDSSRVPGSSPAPLDEFPIHQTPLSLARVATSDRNFYDRSYFNAHDRDGGTMLVTGFGVYPNLGVTDAYLALRDGNTVRTVRFSDALGDRSLDMRVGGYRIEVLEPLRRLRLVCEHEELAADLTWTGAFPTVQEQPHLILNGNRPIIEASRFAQVGSWSGTLRVDGREITVDPAVWTGTRDRSWGIRPVGEAEPPGRAAAEPSGGFWWLYVPLRFDDFAIVVIVQEEPDGRRTLNDATRVWPDGRTEQLGWPRISIDYRSGTRLPTAARIELTTPDGKPLDVEIRTVTDIPLHVGCGYGGDPDWQHGQWKGRGWTSSDRYDLTDPAVAGRIPYGVIDHVAHARCGEAEGWGLFEHASIGRHDPTGFADFLSVAP</sequence>
<dbReference type="EMBL" id="LR215973">
    <property type="protein sequence ID" value="VFA98713.1"/>
    <property type="molecule type" value="Genomic_DNA"/>
</dbReference>
<evidence type="ECO:0000256" key="1">
    <source>
        <dbReference type="SAM" id="MobiDB-lite"/>
    </source>
</evidence>
<reference evidence="2 3" key="1">
    <citation type="submission" date="2019-02" db="EMBL/GenBank/DDBJ databases">
        <authorList>
            <consortium name="Pathogen Informatics"/>
        </authorList>
    </citation>
    <scope>NUCLEOTIDE SEQUENCE [LARGE SCALE GENOMIC DNA]</scope>
    <source>
        <strain evidence="2 3">3012STDY6756504</strain>
    </source>
</reference>
<protein>
    <submittedName>
        <fullName evidence="2">Uncharacterized protein</fullName>
    </submittedName>
</protein>
<dbReference type="SUPFAM" id="SSF159245">
    <property type="entry name" value="AttH-like"/>
    <property type="match status" value="1"/>
</dbReference>
<gene>
    <name evidence="2" type="ORF">NCTC10797_02489</name>
</gene>
<organism evidence="2 3">
    <name type="scientific">Nocardia cyriacigeorgica</name>
    <dbReference type="NCBI Taxonomy" id="135487"/>
    <lineage>
        <taxon>Bacteria</taxon>
        <taxon>Bacillati</taxon>
        <taxon>Actinomycetota</taxon>
        <taxon>Actinomycetes</taxon>
        <taxon>Mycobacteriales</taxon>
        <taxon>Nocardiaceae</taxon>
        <taxon>Nocardia</taxon>
    </lineage>
</organism>
<dbReference type="AlphaFoldDB" id="A0A4V6IC87"/>
<accession>A0A4V6IC87</accession>
<name>A0A4V6IC87_9NOCA</name>
<evidence type="ECO:0000313" key="2">
    <source>
        <dbReference type="EMBL" id="VFA98713.1"/>
    </source>
</evidence>
<dbReference type="Proteomes" id="UP000290439">
    <property type="component" value="Chromosome"/>
</dbReference>
<proteinExistence type="predicted"/>
<feature type="region of interest" description="Disordered" evidence="1">
    <location>
        <begin position="1"/>
        <end position="25"/>
    </location>
</feature>